<name>A0A518AX07_9BACT</name>
<dbReference type="SUPFAM" id="SSF53448">
    <property type="entry name" value="Nucleotide-diphospho-sugar transferases"/>
    <property type="match status" value="1"/>
</dbReference>
<dbReference type="EMBL" id="CP036279">
    <property type="protein sequence ID" value="QDU59267.1"/>
    <property type="molecule type" value="Genomic_DNA"/>
</dbReference>
<sequence length="205" mass="22761">MNDAEDGYAIILAAGISSRMGRDKARLPWLEGRPLVVWMARALRESGWRVRVVLGPHNWNWAESELTDFRRVLNPQPEEGKSHSLRIGLEDCPSVGSVLITAVDQPRPPSIYGRLRAIAAADPSGIHLPDRKGRGGHPVVIGAACRVLLNEIERRPMGLRDVLDEHPDKVRRFAVPDDFPHCDCNDQRGYEEALATFMKGVDGSS</sequence>
<dbReference type="AlphaFoldDB" id="A0A518AX07"/>
<dbReference type="KEGG" id="knv:Pan216_00950"/>
<dbReference type="Proteomes" id="UP000317093">
    <property type="component" value="Chromosome"/>
</dbReference>
<proteinExistence type="predicted"/>
<dbReference type="InterPro" id="IPR025877">
    <property type="entry name" value="MobA-like_NTP_Trfase"/>
</dbReference>
<dbReference type="RefSeq" id="WP_145253334.1">
    <property type="nucleotide sequence ID" value="NZ_CP036279.1"/>
</dbReference>
<dbReference type="InterPro" id="IPR029044">
    <property type="entry name" value="Nucleotide-diphossugar_trans"/>
</dbReference>
<dbReference type="PANTHER" id="PTHR43777:SF1">
    <property type="entry name" value="MOLYBDENUM COFACTOR CYTIDYLYLTRANSFERASE"/>
    <property type="match status" value="1"/>
</dbReference>
<gene>
    <name evidence="2" type="ORF">Pan216_00950</name>
</gene>
<protein>
    <submittedName>
        <fullName evidence="2">Molybdopterin-guanine dinucleotide biosynthesis protein A</fullName>
    </submittedName>
</protein>
<accession>A0A518AX07</accession>
<organism evidence="2 3">
    <name type="scientific">Kolteria novifilia</name>
    <dbReference type="NCBI Taxonomy" id="2527975"/>
    <lineage>
        <taxon>Bacteria</taxon>
        <taxon>Pseudomonadati</taxon>
        <taxon>Planctomycetota</taxon>
        <taxon>Planctomycetia</taxon>
        <taxon>Kolteriales</taxon>
        <taxon>Kolteriaceae</taxon>
        <taxon>Kolteria</taxon>
    </lineage>
</organism>
<feature type="domain" description="MobA-like NTP transferase" evidence="1">
    <location>
        <begin position="9"/>
        <end position="168"/>
    </location>
</feature>
<evidence type="ECO:0000259" key="1">
    <source>
        <dbReference type="Pfam" id="PF12804"/>
    </source>
</evidence>
<keyword evidence="3" id="KW-1185">Reference proteome</keyword>
<reference evidence="2 3" key="1">
    <citation type="submission" date="2019-02" db="EMBL/GenBank/DDBJ databases">
        <title>Deep-cultivation of Planctomycetes and their phenomic and genomic characterization uncovers novel biology.</title>
        <authorList>
            <person name="Wiegand S."/>
            <person name="Jogler M."/>
            <person name="Boedeker C."/>
            <person name="Pinto D."/>
            <person name="Vollmers J."/>
            <person name="Rivas-Marin E."/>
            <person name="Kohn T."/>
            <person name="Peeters S.H."/>
            <person name="Heuer A."/>
            <person name="Rast P."/>
            <person name="Oberbeckmann S."/>
            <person name="Bunk B."/>
            <person name="Jeske O."/>
            <person name="Meyerdierks A."/>
            <person name="Storesund J.E."/>
            <person name="Kallscheuer N."/>
            <person name="Luecker S."/>
            <person name="Lage O.M."/>
            <person name="Pohl T."/>
            <person name="Merkel B.J."/>
            <person name="Hornburger P."/>
            <person name="Mueller R.-W."/>
            <person name="Bruemmer F."/>
            <person name="Labrenz M."/>
            <person name="Spormann A.M."/>
            <person name="Op den Camp H."/>
            <person name="Overmann J."/>
            <person name="Amann R."/>
            <person name="Jetten M.S.M."/>
            <person name="Mascher T."/>
            <person name="Medema M.H."/>
            <person name="Devos D.P."/>
            <person name="Kaster A.-K."/>
            <person name="Ovreas L."/>
            <person name="Rohde M."/>
            <person name="Galperin M.Y."/>
            <person name="Jogler C."/>
        </authorList>
    </citation>
    <scope>NUCLEOTIDE SEQUENCE [LARGE SCALE GENOMIC DNA]</scope>
    <source>
        <strain evidence="2 3">Pan216</strain>
    </source>
</reference>
<dbReference type="Pfam" id="PF12804">
    <property type="entry name" value="NTP_transf_3"/>
    <property type="match status" value="1"/>
</dbReference>
<dbReference type="OrthoDB" id="285216at2"/>
<dbReference type="Gene3D" id="3.90.550.10">
    <property type="entry name" value="Spore Coat Polysaccharide Biosynthesis Protein SpsA, Chain A"/>
    <property type="match status" value="1"/>
</dbReference>
<dbReference type="GO" id="GO:0016779">
    <property type="term" value="F:nucleotidyltransferase activity"/>
    <property type="evidence" value="ECO:0007669"/>
    <property type="project" value="UniProtKB-ARBA"/>
</dbReference>
<evidence type="ECO:0000313" key="2">
    <source>
        <dbReference type="EMBL" id="QDU59267.1"/>
    </source>
</evidence>
<dbReference type="PANTHER" id="PTHR43777">
    <property type="entry name" value="MOLYBDENUM COFACTOR CYTIDYLYLTRANSFERASE"/>
    <property type="match status" value="1"/>
</dbReference>
<evidence type="ECO:0000313" key="3">
    <source>
        <dbReference type="Proteomes" id="UP000317093"/>
    </source>
</evidence>